<protein>
    <submittedName>
        <fullName evidence="6">AraC family transcriptional regulator</fullName>
    </submittedName>
</protein>
<dbReference type="RefSeq" id="WP_262687711.1">
    <property type="nucleotide sequence ID" value="NZ_JAOQIO010000110.1"/>
</dbReference>
<name>A0ABT2UQR3_9BACL</name>
<evidence type="ECO:0000259" key="5">
    <source>
        <dbReference type="PROSITE" id="PS01124"/>
    </source>
</evidence>
<evidence type="ECO:0000256" key="2">
    <source>
        <dbReference type="ARBA" id="ARBA00023125"/>
    </source>
</evidence>
<dbReference type="InterPro" id="IPR018060">
    <property type="entry name" value="HTH_AraC"/>
</dbReference>
<evidence type="ECO:0000256" key="4">
    <source>
        <dbReference type="SAM" id="MobiDB-lite"/>
    </source>
</evidence>
<keyword evidence="1" id="KW-0805">Transcription regulation</keyword>
<evidence type="ECO:0000313" key="7">
    <source>
        <dbReference type="Proteomes" id="UP001652445"/>
    </source>
</evidence>
<evidence type="ECO:0000313" key="6">
    <source>
        <dbReference type="EMBL" id="MCU6796882.1"/>
    </source>
</evidence>
<dbReference type="InterPro" id="IPR009057">
    <property type="entry name" value="Homeodomain-like_sf"/>
</dbReference>
<gene>
    <name evidence="6" type="ORF">OB236_32625</name>
</gene>
<keyword evidence="2" id="KW-0238">DNA-binding</keyword>
<reference evidence="6 7" key="1">
    <citation type="submission" date="2022-09" db="EMBL/GenBank/DDBJ databases">
        <authorList>
            <person name="Han X.L."/>
            <person name="Wang Q."/>
            <person name="Lu T."/>
        </authorList>
    </citation>
    <scope>NUCLEOTIDE SEQUENCE [LARGE SCALE GENOMIC DNA]</scope>
    <source>
        <strain evidence="6 7">WQ 127069</strain>
    </source>
</reference>
<keyword evidence="7" id="KW-1185">Reference proteome</keyword>
<dbReference type="SUPFAM" id="SSF46689">
    <property type="entry name" value="Homeodomain-like"/>
    <property type="match status" value="2"/>
</dbReference>
<feature type="region of interest" description="Disordered" evidence="4">
    <location>
        <begin position="269"/>
        <end position="294"/>
    </location>
</feature>
<accession>A0ABT2UQR3</accession>
<dbReference type="SUPFAM" id="SSF51215">
    <property type="entry name" value="Regulatory protein AraC"/>
    <property type="match status" value="1"/>
</dbReference>
<dbReference type="PANTHER" id="PTHR43280:SF30">
    <property type="entry name" value="MMSAB OPERON REGULATORY PROTEIN"/>
    <property type="match status" value="1"/>
</dbReference>
<feature type="domain" description="HTH araC/xylS-type" evidence="5">
    <location>
        <begin position="176"/>
        <end position="273"/>
    </location>
</feature>
<keyword evidence="3" id="KW-0804">Transcription</keyword>
<dbReference type="Pfam" id="PF12833">
    <property type="entry name" value="HTH_18"/>
    <property type="match status" value="1"/>
</dbReference>
<dbReference type="EMBL" id="JAOQIO010000110">
    <property type="protein sequence ID" value="MCU6796882.1"/>
    <property type="molecule type" value="Genomic_DNA"/>
</dbReference>
<dbReference type="PANTHER" id="PTHR43280">
    <property type="entry name" value="ARAC-FAMILY TRANSCRIPTIONAL REGULATOR"/>
    <property type="match status" value="1"/>
</dbReference>
<dbReference type="Gene3D" id="2.60.120.280">
    <property type="entry name" value="Regulatory protein AraC"/>
    <property type="match status" value="1"/>
</dbReference>
<evidence type="ECO:0000256" key="3">
    <source>
        <dbReference type="ARBA" id="ARBA00023163"/>
    </source>
</evidence>
<dbReference type="Gene3D" id="1.10.10.60">
    <property type="entry name" value="Homeodomain-like"/>
    <property type="match status" value="2"/>
</dbReference>
<sequence length="294" mass="34389">MDQDKLQLQLIRSYLENAQIMMQMAHYTKVGPSWRDSYRMTDVNRLYYIREGSGWIHIRGKDYYPKAGQLYLLPAGMKLAYARDDADPLGKYWCHFSATVGDVNLFQMLEQPHWIQVQDEERLEQQFQQLVELHRSNTLTAPLRIKSILLEIISEYIEQSTEQPHLTATTSTSKIHSVLSYIESHLSEQMSVDELAKLVHFHPNYFMHYFKTMMGLSPIVYINKKRLDKARRLLTTTEHTISAIADEIGMELYYFSRIFKKQTGMSPSEYRKASGKAHISEEETEQEPNGIFPH</sequence>
<dbReference type="InterPro" id="IPR037923">
    <property type="entry name" value="HTH-like"/>
</dbReference>
<dbReference type="InterPro" id="IPR018062">
    <property type="entry name" value="HTH_AraC-typ_CS"/>
</dbReference>
<dbReference type="Proteomes" id="UP001652445">
    <property type="component" value="Unassembled WGS sequence"/>
</dbReference>
<dbReference type="PROSITE" id="PS01124">
    <property type="entry name" value="HTH_ARAC_FAMILY_2"/>
    <property type="match status" value="1"/>
</dbReference>
<evidence type="ECO:0000256" key="1">
    <source>
        <dbReference type="ARBA" id="ARBA00023015"/>
    </source>
</evidence>
<dbReference type="PROSITE" id="PS00041">
    <property type="entry name" value="HTH_ARAC_FAMILY_1"/>
    <property type="match status" value="1"/>
</dbReference>
<proteinExistence type="predicted"/>
<comment type="caution">
    <text evidence="6">The sequence shown here is derived from an EMBL/GenBank/DDBJ whole genome shotgun (WGS) entry which is preliminary data.</text>
</comment>
<organism evidence="6 7">
    <name type="scientific">Paenibacillus baimaensis</name>
    <dbReference type="NCBI Taxonomy" id="2982185"/>
    <lineage>
        <taxon>Bacteria</taxon>
        <taxon>Bacillati</taxon>
        <taxon>Bacillota</taxon>
        <taxon>Bacilli</taxon>
        <taxon>Bacillales</taxon>
        <taxon>Paenibacillaceae</taxon>
        <taxon>Paenibacillus</taxon>
    </lineage>
</organism>
<dbReference type="InterPro" id="IPR003313">
    <property type="entry name" value="AraC-bd"/>
</dbReference>
<dbReference type="Pfam" id="PF02311">
    <property type="entry name" value="AraC_binding"/>
    <property type="match status" value="1"/>
</dbReference>
<dbReference type="SMART" id="SM00342">
    <property type="entry name" value="HTH_ARAC"/>
    <property type="match status" value="1"/>
</dbReference>